<evidence type="ECO:0000313" key="1">
    <source>
        <dbReference type="EMBL" id="MBX54673.1"/>
    </source>
</evidence>
<organism evidence="1">
    <name type="scientific">Rhizophora mucronata</name>
    <name type="common">Asiatic mangrove</name>
    <dbReference type="NCBI Taxonomy" id="61149"/>
    <lineage>
        <taxon>Eukaryota</taxon>
        <taxon>Viridiplantae</taxon>
        <taxon>Streptophyta</taxon>
        <taxon>Embryophyta</taxon>
        <taxon>Tracheophyta</taxon>
        <taxon>Spermatophyta</taxon>
        <taxon>Magnoliopsida</taxon>
        <taxon>eudicotyledons</taxon>
        <taxon>Gunneridae</taxon>
        <taxon>Pentapetalae</taxon>
        <taxon>rosids</taxon>
        <taxon>fabids</taxon>
        <taxon>Malpighiales</taxon>
        <taxon>Rhizophoraceae</taxon>
        <taxon>Rhizophora</taxon>
    </lineage>
</organism>
<sequence length="39" mass="4731">MVFSYNLPPPFAHKLMYAKITISEIDVHRRPKKYKRPKE</sequence>
<protein>
    <submittedName>
        <fullName evidence="1">Uncharacterized protein</fullName>
    </submittedName>
</protein>
<proteinExistence type="predicted"/>
<accession>A0A2P2PIW5</accession>
<name>A0A2P2PIW5_RHIMU</name>
<dbReference type="AlphaFoldDB" id="A0A2P2PIW5"/>
<dbReference type="EMBL" id="GGEC01074189">
    <property type="protein sequence ID" value="MBX54673.1"/>
    <property type="molecule type" value="Transcribed_RNA"/>
</dbReference>
<reference evidence="1" key="1">
    <citation type="submission" date="2018-02" db="EMBL/GenBank/DDBJ databases">
        <title>Rhizophora mucronata_Transcriptome.</title>
        <authorList>
            <person name="Meera S.P."/>
            <person name="Sreeshan A."/>
            <person name="Augustine A."/>
        </authorList>
    </citation>
    <scope>NUCLEOTIDE SEQUENCE</scope>
    <source>
        <tissue evidence="1">Leaf</tissue>
    </source>
</reference>